<feature type="domain" description="Neurotransmitter-gated ion-channel transmembrane" evidence="2">
    <location>
        <begin position="3"/>
        <end position="44"/>
    </location>
</feature>
<dbReference type="InterPro" id="IPR036719">
    <property type="entry name" value="Neuro-gated_channel_TM_sf"/>
</dbReference>
<evidence type="ECO:0000256" key="1">
    <source>
        <dbReference type="SAM" id="Phobius"/>
    </source>
</evidence>
<dbReference type="Gene3D" id="1.20.58.390">
    <property type="entry name" value="Neurotransmitter-gated ion-channel transmembrane domain"/>
    <property type="match status" value="1"/>
</dbReference>
<organism evidence="3 4">
    <name type="scientific">Plectus sambesii</name>
    <dbReference type="NCBI Taxonomy" id="2011161"/>
    <lineage>
        <taxon>Eukaryota</taxon>
        <taxon>Metazoa</taxon>
        <taxon>Ecdysozoa</taxon>
        <taxon>Nematoda</taxon>
        <taxon>Chromadorea</taxon>
        <taxon>Plectida</taxon>
        <taxon>Plectina</taxon>
        <taxon>Plectoidea</taxon>
        <taxon>Plectidae</taxon>
        <taxon>Plectus</taxon>
    </lineage>
</organism>
<keyword evidence="3" id="KW-1185">Reference proteome</keyword>
<dbReference type="SUPFAM" id="SSF90112">
    <property type="entry name" value="Neurotransmitter-gated ion-channel transmembrane pore"/>
    <property type="match status" value="1"/>
</dbReference>
<dbReference type="GO" id="GO:0006811">
    <property type="term" value="P:monoatomic ion transport"/>
    <property type="evidence" value="ECO:0007669"/>
    <property type="project" value="InterPro"/>
</dbReference>
<keyword evidence="1" id="KW-1133">Transmembrane helix</keyword>
<keyword evidence="1" id="KW-0472">Membrane</keyword>
<dbReference type="Proteomes" id="UP000887566">
    <property type="component" value="Unplaced"/>
</dbReference>
<proteinExistence type="predicted"/>
<dbReference type="AlphaFoldDB" id="A0A914VPL5"/>
<accession>A0A914VPL5</accession>
<keyword evidence="1" id="KW-0812">Transmembrane</keyword>
<dbReference type="GO" id="GO:0016020">
    <property type="term" value="C:membrane"/>
    <property type="evidence" value="ECO:0007669"/>
    <property type="project" value="InterPro"/>
</dbReference>
<dbReference type="InterPro" id="IPR038050">
    <property type="entry name" value="Neuro_actylchol_rec"/>
</dbReference>
<sequence length="44" mass="4761">MSPPTSEAVPLLGAFFSCCMFTVSASVVFTVLVLNLHHRSPQTH</sequence>
<name>A0A914VPL5_9BILA</name>
<dbReference type="InterPro" id="IPR006029">
    <property type="entry name" value="Neurotrans-gated_channel_TM"/>
</dbReference>
<protein>
    <submittedName>
        <fullName evidence="4">Neurotransmitter-gated ion-channel transmembrane domain-containing protein</fullName>
    </submittedName>
</protein>
<feature type="transmembrane region" description="Helical" evidence="1">
    <location>
        <begin position="12"/>
        <end position="34"/>
    </location>
</feature>
<dbReference type="WBParaSite" id="PSAMB.scaffold23215size443.g38839.t1">
    <property type="protein sequence ID" value="PSAMB.scaffold23215size443.g38839.t1"/>
    <property type="gene ID" value="PSAMB.scaffold23215size443.g38839"/>
</dbReference>
<evidence type="ECO:0000313" key="4">
    <source>
        <dbReference type="WBParaSite" id="PSAMB.scaffold23215size443.g38839.t1"/>
    </source>
</evidence>
<dbReference type="Pfam" id="PF02932">
    <property type="entry name" value="Neur_chan_memb"/>
    <property type="match status" value="1"/>
</dbReference>
<evidence type="ECO:0000259" key="2">
    <source>
        <dbReference type="Pfam" id="PF02932"/>
    </source>
</evidence>
<evidence type="ECO:0000313" key="3">
    <source>
        <dbReference type="Proteomes" id="UP000887566"/>
    </source>
</evidence>
<reference evidence="4" key="1">
    <citation type="submission" date="2022-11" db="UniProtKB">
        <authorList>
            <consortium name="WormBaseParasite"/>
        </authorList>
    </citation>
    <scope>IDENTIFICATION</scope>
</reference>